<feature type="non-terminal residue" evidence="8">
    <location>
        <position position="1"/>
    </location>
</feature>
<evidence type="ECO:0000313" key="8">
    <source>
        <dbReference type="EMBL" id="KZR99869.1"/>
    </source>
</evidence>
<gene>
    <name evidence="8" type="ORF">APZ42_004097</name>
</gene>
<keyword evidence="9" id="KW-1185">Reference proteome</keyword>
<evidence type="ECO:0000256" key="2">
    <source>
        <dbReference type="ARBA" id="ARBA00022695"/>
    </source>
</evidence>
<dbReference type="EMBL" id="LRGB01012415">
    <property type="protein sequence ID" value="KZR99869.1"/>
    <property type="molecule type" value="Genomic_DNA"/>
</dbReference>
<dbReference type="InterPro" id="IPR043128">
    <property type="entry name" value="Rev_trsase/Diguanyl_cyclase"/>
</dbReference>
<feature type="domain" description="Reverse transcriptase RNase H-like" evidence="7">
    <location>
        <begin position="42"/>
        <end position="142"/>
    </location>
</feature>
<evidence type="ECO:0000256" key="4">
    <source>
        <dbReference type="ARBA" id="ARBA00022759"/>
    </source>
</evidence>
<dbReference type="AlphaFoldDB" id="A0A164H9A4"/>
<dbReference type="CDD" id="cd09274">
    <property type="entry name" value="RNase_HI_RT_Ty3"/>
    <property type="match status" value="1"/>
</dbReference>
<dbReference type="InterPro" id="IPR043502">
    <property type="entry name" value="DNA/RNA_pol_sf"/>
</dbReference>
<proteinExistence type="predicted"/>
<dbReference type="InterPro" id="IPR050951">
    <property type="entry name" value="Retrovirus_Pol_polyprotein"/>
</dbReference>
<dbReference type="PANTHER" id="PTHR37984:SF5">
    <property type="entry name" value="PROTEIN NYNRIN-LIKE"/>
    <property type="match status" value="1"/>
</dbReference>
<dbReference type="Gene3D" id="3.10.20.370">
    <property type="match status" value="1"/>
</dbReference>
<evidence type="ECO:0000256" key="1">
    <source>
        <dbReference type="ARBA" id="ARBA00022679"/>
    </source>
</evidence>
<protein>
    <recommendedName>
        <fullName evidence="7">Reverse transcriptase RNase H-like domain-containing protein</fullName>
    </recommendedName>
</protein>
<keyword evidence="6" id="KW-0695">RNA-directed DNA polymerase</keyword>
<dbReference type="FunFam" id="3.10.20.370:FF:000001">
    <property type="entry name" value="Retrovirus-related Pol polyprotein from transposon 17.6-like protein"/>
    <property type="match status" value="1"/>
</dbReference>
<dbReference type="GO" id="GO:0016787">
    <property type="term" value="F:hydrolase activity"/>
    <property type="evidence" value="ECO:0007669"/>
    <property type="project" value="UniProtKB-KW"/>
</dbReference>
<dbReference type="Proteomes" id="UP000076858">
    <property type="component" value="Unassembled WGS sequence"/>
</dbReference>
<keyword evidence="5" id="KW-0378">Hydrolase</keyword>
<keyword evidence="4" id="KW-0255">Endonuclease</keyword>
<comment type="caution">
    <text evidence="8">The sequence shown here is derived from an EMBL/GenBank/DDBJ whole genome shotgun (WGS) entry which is preliminary data.</text>
</comment>
<feature type="non-terminal residue" evidence="8">
    <location>
        <position position="177"/>
    </location>
</feature>
<name>A0A164H9A4_9CRUS</name>
<dbReference type="SUPFAM" id="SSF56672">
    <property type="entry name" value="DNA/RNA polymerases"/>
    <property type="match status" value="1"/>
</dbReference>
<evidence type="ECO:0000313" key="9">
    <source>
        <dbReference type="Proteomes" id="UP000076858"/>
    </source>
</evidence>
<dbReference type="PANTHER" id="PTHR37984">
    <property type="entry name" value="PROTEIN CBG26694"/>
    <property type="match status" value="1"/>
</dbReference>
<evidence type="ECO:0000256" key="6">
    <source>
        <dbReference type="ARBA" id="ARBA00022918"/>
    </source>
</evidence>
<evidence type="ECO:0000259" key="7">
    <source>
        <dbReference type="Pfam" id="PF17917"/>
    </source>
</evidence>
<dbReference type="Gene3D" id="3.30.70.270">
    <property type="match status" value="1"/>
</dbReference>
<keyword evidence="1" id="KW-0808">Transferase</keyword>
<sequence length="177" mass="20423">LTELTKKNITWCWKHEQKEAFNALKQRLTSSPILRHPDLTSAQYSIDTDASQYGIGAILRQNQQGEEVVIAYTSKHLLDREANWSTIEKELYAIIHAIKTFHVYVHGTQITVYSDHKPLEYIMKKQSQSGRLGRWSLFLQSFNIKITYRPGKTNQNADTLSRIPIHHNSYTPAISVI</sequence>
<accession>A0A164H9A4</accession>
<evidence type="ECO:0000256" key="5">
    <source>
        <dbReference type="ARBA" id="ARBA00022801"/>
    </source>
</evidence>
<dbReference type="InterPro" id="IPR041373">
    <property type="entry name" value="RT_RNaseH"/>
</dbReference>
<reference evidence="8 9" key="1">
    <citation type="submission" date="2016-03" db="EMBL/GenBank/DDBJ databases">
        <title>EvidentialGene: Evidence-directed Construction of Genes on Genomes.</title>
        <authorList>
            <person name="Gilbert D.G."/>
            <person name="Choi J.-H."/>
            <person name="Mockaitis K."/>
            <person name="Colbourne J."/>
            <person name="Pfrender M."/>
        </authorList>
    </citation>
    <scope>NUCLEOTIDE SEQUENCE [LARGE SCALE GENOMIC DNA]</scope>
    <source>
        <strain evidence="8 9">Xinb3</strain>
        <tissue evidence="8">Complete organism</tissue>
    </source>
</reference>
<dbReference type="Pfam" id="PF17917">
    <property type="entry name" value="RT_RNaseH"/>
    <property type="match status" value="1"/>
</dbReference>
<keyword evidence="3" id="KW-0540">Nuclease</keyword>
<evidence type="ECO:0000256" key="3">
    <source>
        <dbReference type="ARBA" id="ARBA00022722"/>
    </source>
</evidence>
<dbReference type="GO" id="GO:0004519">
    <property type="term" value="F:endonuclease activity"/>
    <property type="evidence" value="ECO:0007669"/>
    <property type="project" value="UniProtKB-KW"/>
</dbReference>
<organism evidence="8 9">
    <name type="scientific">Daphnia magna</name>
    <dbReference type="NCBI Taxonomy" id="35525"/>
    <lineage>
        <taxon>Eukaryota</taxon>
        <taxon>Metazoa</taxon>
        <taxon>Ecdysozoa</taxon>
        <taxon>Arthropoda</taxon>
        <taxon>Crustacea</taxon>
        <taxon>Branchiopoda</taxon>
        <taxon>Diplostraca</taxon>
        <taxon>Cladocera</taxon>
        <taxon>Anomopoda</taxon>
        <taxon>Daphniidae</taxon>
        <taxon>Daphnia</taxon>
    </lineage>
</organism>
<dbReference type="GO" id="GO:0003964">
    <property type="term" value="F:RNA-directed DNA polymerase activity"/>
    <property type="evidence" value="ECO:0007669"/>
    <property type="project" value="UniProtKB-KW"/>
</dbReference>
<dbReference type="STRING" id="35525.A0A164H9A4"/>
<keyword evidence="2" id="KW-0548">Nucleotidyltransferase</keyword>